<keyword evidence="1" id="KW-0547">Nucleotide-binding</keyword>
<evidence type="ECO:0000313" key="6">
    <source>
        <dbReference type="EMBL" id="CAK9066373.1"/>
    </source>
</evidence>
<evidence type="ECO:0000256" key="2">
    <source>
        <dbReference type="ARBA" id="ARBA00022840"/>
    </source>
</evidence>
<feature type="region of interest" description="Disordered" evidence="3">
    <location>
        <begin position="666"/>
        <end position="685"/>
    </location>
</feature>
<sequence length="2624" mass="294257">MAESDDKGSSAWYKVPVWDGNPSTFRAFKREMEWWQASMDASSCSKYNVAARWTLRQTGVVRARCEEFSPKELEGGLEVKGIDPETGEEVIMEQADPWRGIRILMQALEESMGRTLLDRKGELRKQFYMEMRRAPGERISAYCSRFRTLTSEMKREGINLPSDELGWFLRNRMGLDAIRIQLLDTALRGKEAYEEVESEALRLFRDLHSEDPLQKKQSLHDRSALVAEAPPEVEPEGDDEEEELVPDARDPGISLEQVLQGEAEVLAAEIEELEQDGLAPDLIESLETGVEQAAESLVTMREARSKIAEIKKDRGYGKVASSSAAPKARMTGNQVNGKKSRSSCWDCGQTGHWAGDHGCPSPGAGLFKPKGNCKPQQRQVRMAEALTTEVEAQPEQSEEVHEVMTTSTFCTAAGAIYVAIPRPYSQEELWKAQQARVALWLCRRPSLRYLPFPYPSISSVHQWKLQAQQMVGNGSMSKKHHQRALDSDGFSVANLKESMWLRDRLGWKTSFVEDPMLQGMMAARSGKGLASRIRQEAMAEAKASAEKAKKEGKQFEAVRALIDTSIGSPMQFDLTSMDVPMEQGSNSQSSFSVGNHGWTQAEVDDQLQDFSQMTSQELSDFNFQESRKEVLEAMQEDWDKQMAGCFKERFIMKIDIVPPEGGTVRPTAGAVAQAQRPVPSRKKKKDEMKRLLVGEVYTATEQVAKQASLRGHSTATSMSLESGWNFLDAAHRKACIKKVLEEDPFCLILAFPCGPFSPLNRLRPSASLKERREQGKVLMNFAILLARLQLKRNSHFIMENPRGSEAWLLPEMMQFLESAPVECVDIDQCAFFLRSVEGHLHKKPTRIATSSSAVADELRGKQCSKDHAHQPVLGGKKITSRAGHYPVSLARAFVKGLERQFHADYAACREVMAVDGEEVEETKEQGDTMDPFASESDISSMGEDMEPESKISAATRLAVKRLHENTGHRSNRRLARALVLSGAPADVVRAAKEIKCSLCDEKKRPKPRRPSSLPTPKDVSDQIHIDIFEATDIRETKYYVVHVIDWTSRFQMAEALETKDSESICSWFKQRWLADLRSTKSPGLGEMNTALQECVLAYNSDINEVAMRETAKLAMVRLHFSRGIRRAELSRCRTSTMSTPLQPGDIVYFWRESKYNSKTSPSKKRLSLRRWHGPALLLALEGHSAGYVSFKGQMSKCAREHLRLASSMEQISAETWHDAIQECVEAALHDVRRPATEDISGADMASSLTPSMVPPTPSRLRTTSSLPPVPEEPVEALPPVRPEEFLQALDSLPELPGSGSLSRRASTMSSSRQASKASGSAAPGTPVPALIREASQAPGTPPVSSRLEASMETARELEEEQTSRKRAAEIEAEALRESEQVSSAEGHSVLMTTAMVQEIFKTKKPLMNKYAKEHANDIAPTNASVIGNEPSFEETFLKSEKHPLRLIQEQAEKDKLDPANSEVQDHGSWSGRWPLPSRTSWQAHELCCCLWPVGEHEVNAAKTARREVKWKSIPDHEKPEYKKAAEVGWKVQTDNLAFEPLSEEESMRVRNRLRDAGQLNKILHPRFIYTDKNDGQRSESRPLPLLANARLVIPGYQDETAYSVRKDAPTCARSSQHVLFITAASYGWKMWSADIKSAFLKGELFEEGERELYITNIRTTSDDEPILPFGRNALAKVRKGVFGLADSPRRWYLRLHKSVTRLGWVRSNVDAAQWFFYDKAGSLQGMMVSHVDDLLFAGTSVAKQTLDALGQELGFGSLDTGCFNYCGKQVKQLDDGSIEVSMQAYHENIQAVTVPVIRKKNLDSPLTPTELRQLRAVLGSLQWLVTQDWLALKLPLKNVEADKGKEDESGEQHKSCAMVQILKHRPKQEREVMMIVKVESDNTSFTGSSLLHRADHLINTAQVLGSMASCIIFVDRGLKSLHDCHTVKKAFRERVDHLANVKMPPSFLIFAAENSDSDPFPDTDVPLELKDHKPDMFNASRSGPSRFFWHVEFTGWFWWDVAFRKLAEAGQVKSFRAAGREVAPQQTLEAKDLQKLFADRNKLTPGNELTLRDLLQLADMTRHYSDNKVLVQGLEDTNQFETQQLDVDGLGTEQLGTEQGTVTQLYAKQLMEKKLKDLNENLQPDERPWQKDGGRTFLKLYTGFRDKDTQRLPQKIEEAMESLRWCKPTGRAALIEGPHMSGKTVLVKKWSERTKTKVIQAVLHPYTTEQDLFGHMLPNESAQKSQKAGDALAGNAFVWSDGPVRQAAREGCLLHLKGVHLPSPGVLESLNSILCDQLKLAGRPCEVREGFCVIATMTKMDRGVSWRKGLLADEARLSPAFLSRFLRISVTPELGQDDTQFMLTKWIPTLCPAQATDVKLEIPERQAESDLPVHFGYLSQMLVFYQRMGKWWKEWCKQQHEDPKHQCFESRISGFKSRVSDDNNFARESWDFLNWVEAQDAPKDCFVLATVTHSARKTKWEQIFHLLSTAIIMRMPVILQGKPSTGKTLGLETLLEALAHTENSLEAPGKGTSDSESEAADAETDSHVRQTDSLGFEEPQKLAPKHRVVLLPCFSEPQEPSCVFKMIVSRAAAADIASFKRDLCGEPCGMEVLAGQWGVGDVLVWTLFIFGCDTGLSNIQVTYR</sequence>
<feature type="region of interest" description="Disordered" evidence="3">
    <location>
        <begin position="212"/>
        <end position="244"/>
    </location>
</feature>
<feature type="compositionally biased region" description="Low complexity" evidence="3">
    <location>
        <begin position="1292"/>
        <end position="1322"/>
    </location>
</feature>
<feature type="region of interest" description="Disordered" evidence="3">
    <location>
        <begin position="2503"/>
        <end position="2536"/>
    </location>
</feature>
<comment type="caution">
    <text evidence="6">The sequence shown here is derived from an EMBL/GenBank/DDBJ whole genome shotgun (WGS) entry which is preliminary data.</text>
</comment>
<dbReference type="InterPro" id="IPR027417">
    <property type="entry name" value="P-loop_NTPase"/>
</dbReference>
<dbReference type="SUPFAM" id="SSF52540">
    <property type="entry name" value="P-loop containing nucleoside triphosphate hydrolases"/>
    <property type="match status" value="1"/>
</dbReference>
<protein>
    <recommendedName>
        <fullName evidence="8">Copia protein</fullName>
    </recommendedName>
</protein>
<dbReference type="EMBL" id="CAXAMN010022095">
    <property type="protein sequence ID" value="CAK9066373.1"/>
    <property type="molecule type" value="Genomic_DNA"/>
</dbReference>
<dbReference type="PANTHER" id="PTHR48103:SF2">
    <property type="entry name" value="MIDASIN"/>
    <property type="match status" value="1"/>
</dbReference>
<dbReference type="Pfam" id="PF07727">
    <property type="entry name" value="RVT_2"/>
    <property type="match status" value="1"/>
</dbReference>
<feature type="region of interest" description="Disordered" evidence="3">
    <location>
        <begin position="1238"/>
        <end position="1276"/>
    </location>
</feature>
<keyword evidence="2" id="KW-0067">ATP-binding</keyword>
<keyword evidence="7" id="KW-1185">Reference proteome</keyword>
<feature type="region of interest" description="Disordered" evidence="3">
    <location>
        <begin position="1292"/>
        <end position="1367"/>
    </location>
</feature>
<feature type="region of interest" description="Disordered" evidence="3">
    <location>
        <begin position="320"/>
        <end position="341"/>
    </location>
</feature>
<feature type="compositionally biased region" description="Basic and acidic residues" evidence="3">
    <location>
        <begin position="1353"/>
        <end position="1367"/>
    </location>
</feature>
<feature type="compositionally biased region" description="Acidic residues" evidence="3">
    <location>
        <begin position="231"/>
        <end position="244"/>
    </location>
</feature>
<dbReference type="InterPro" id="IPR011704">
    <property type="entry name" value="ATPase_dyneun-rel_AAA"/>
</dbReference>
<evidence type="ECO:0000256" key="3">
    <source>
        <dbReference type="SAM" id="MobiDB-lite"/>
    </source>
</evidence>
<evidence type="ECO:0000313" key="7">
    <source>
        <dbReference type="Proteomes" id="UP001642484"/>
    </source>
</evidence>
<reference evidence="6 7" key="1">
    <citation type="submission" date="2024-02" db="EMBL/GenBank/DDBJ databases">
        <authorList>
            <person name="Chen Y."/>
            <person name="Shah S."/>
            <person name="Dougan E. K."/>
            <person name="Thang M."/>
            <person name="Chan C."/>
        </authorList>
    </citation>
    <scope>NUCLEOTIDE SEQUENCE [LARGE SCALE GENOMIC DNA]</scope>
</reference>
<dbReference type="Gene3D" id="3.40.50.300">
    <property type="entry name" value="P-loop containing nucleotide triphosphate hydrolases"/>
    <property type="match status" value="1"/>
</dbReference>
<feature type="compositionally biased region" description="Basic and acidic residues" evidence="3">
    <location>
        <begin position="212"/>
        <end position="223"/>
    </location>
</feature>
<proteinExistence type="predicted"/>
<dbReference type="Pfam" id="PF07728">
    <property type="entry name" value="AAA_5"/>
    <property type="match status" value="1"/>
</dbReference>
<evidence type="ECO:0000256" key="1">
    <source>
        <dbReference type="ARBA" id="ARBA00022741"/>
    </source>
</evidence>
<feature type="domain" description="Reverse transcriptase Ty1/copia-type" evidence="4">
    <location>
        <begin position="1562"/>
        <end position="1786"/>
    </location>
</feature>
<gene>
    <name evidence="6" type="ORF">CCMP2556_LOCUS32595</name>
</gene>
<organism evidence="6 7">
    <name type="scientific">Durusdinium trenchii</name>
    <dbReference type="NCBI Taxonomy" id="1381693"/>
    <lineage>
        <taxon>Eukaryota</taxon>
        <taxon>Sar</taxon>
        <taxon>Alveolata</taxon>
        <taxon>Dinophyceae</taxon>
        <taxon>Suessiales</taxon>
        <taxon>Symbiodiniaceae</taxon>
        <taxon>Durusdinium</taxon>
    </lineage>
</organism>
<evidence type="ECO:0008006" key="8">
    <source>
        <dbReference type="Google" id="ProtNLM"/>
    </source>
</evidence>
<dbReference type="InterPro" id="IPR013103">
    <property type="entry name" value="RVT_2"/>
</dbReference>
<name>A0ABP0NRG5_9DINO</name>
<dbReference type="PANTHER" id="PTHR48103">
    <property type="entry name" value="MIDASIN-RELATED"/>
    <property type="match status" value="1"/>
</dbReference>
<dbReference type="Proteomes" id="UP001642484">
    <property type="component" value="Unassembled WGS sequence"/>
</dbReference>
<accession>A0ABP0NRG5</accession>
<evidence type="ECO:0000259" key="4">
    <source>
        <dbReference type="Pfam" id="PF07727"/>
    </source>
</evidence>
<feature type="domain" description="ATPase dynein-related AAA" evidence="5">
    <location>
        <begin position="2174"/>
        <end position="2325"/>
    </location>
</feature>
<evidence type="ECO:0000259" key="5">
    <source>
        <dbReference type="Pfam" id="PF07728"/>
    </source>
</evidence>